<dbReference type="EMBL" id="NHYE01005609">
    <property type="protein sequence ID" value="PPQ67680.1"/>
    <property type="molecule type" value="Genomic_DNA"/>
</dbReference>
<reference evidence="3 4" key="1">
    <citation type="journal article" date="2018" name="Evol. Lett.">
        <title>Horizontal gene cluster transfer increased hallucinogenic mushroom diversity.</title>
        <authorList>
            <person name="Reynolds H.T."/>
            <person name="Vijayakumar V."/>
            <person name="Gluck-Thaler E."/>
            <person name="Korotkin H.B."/>
            <person name="Matheny P.B."/>
            <person name="Slot J.C."/>
        </authorList>
    </citation>
    <scope>NUCLEOTIDE SEQUENCE [LARGE SCALE GENOMIC DNA]</scope>
    <source>
        <strain evidence="3 4">SRW20</strain>
    </source>
</reference>
<dbReference type="Pfam" id="PF22562">
    <property type="entry name" value="UBA_7"/>
    <property type="match status" value="1"/>
</dbReference>
<feature type="compositionally biased region" description="Polar residues" evidence="1">
    <location>
        <begin position="290"/>
        <end position="300"/>
    </location>
</feature>
<evidence type="ECO:0000256" key="1">
    <source>
        <dbReference type="SAM" id="MobiDB-lite"/>
    </source>
</evidence>
<proteinExistence type="predicted"/>
<protein>
    <recommendedName>
        <fullName evidence="2">UBA domain-containing protein</fullName>
    </recommendedName>
</protein>
<feature type="compositionally biased region" description="Low complexity" evidence="1">
    <location>
        <begin position="784"/>
        <end position="796"/>
    </location>
</feature>
<feature type="compositionally biased region" description="Low complexity" evidence="1">
    <location>
        <begin position="214"/>
        <end position="223"/>
    </location>
</feature>
<feature type="region of interest" description="Disordered" evidence="1">
    <location>
        <begin position="273"/>
        <end position="308"/>
    </location>
</feature>
<keyword evidence="4" id="KW-1185">Reference proteome</keyword>
<dbReference type="STRING" id="231916.A0A409VN43"/>
<feature type="domain" description="UBA" evidence="2">
    <location>
        <begin position="302"/>
        <end position="344"/>
    </location>
</feature>
<dbReference type="InParanoid" id="A0A409VN43"/>
<dbReference type="AlphaFoldDB" id="A0A409VN43"/>
<dbReference type="GO" id="GO:0031982">
    <property type="term" value="C:vesicle"/>
    <property type="evidence" value="ECO:0007669"/>
    <property type="project" value="TreeGrafter"/>
</dbReference>
<dbReference type="InterPro" id="IPR011990">
    <property type="entry name" value="TPR-like_helical_dom_sf"/>
</dbReference>
<organism evidence="3 4">
    <name type="scientific">Gymnopilus dilepis</name>
    <dbReference type="NCBI Taxonomy" id="231916"/>
    <lineage>
        <taxon>Eukaryota</taxon>
        <taxon>Fungi</taxon>
        <taxon>Dikarya</taxon>
        <taxon>Basidiomycota</taxon>
        <taxon>Agaricomycotina</taxon>
        <taxon>Agaricomycetes</taxon>
        <taxon>Agaricomycetidae</taxon>
        <taxon>Agaricales</taxon>
        <taxon>Agaricineae</taxon>
        <taxon>Hymenogastraceae</taxon>
        <taxon>Gymnopilus</taxon>
    </lineage>
</organism>
<dbReference type="FunCoup" id="A0A409VN43">
    <property type="interactions" value="56"/>
</dbReference>
<feature type="compositionally biased region" description="Low complexity" evidence="1">
    <location>
        <begin position="547"/>
        <end position="559"/>
    </location>
</feature>
<dbReference type="Gene3D" id="1.25.40.10">
    <property type="entry name" value="Tetratricopeptide repeat domain"/>
    <property type="match status" value="1"/>
</dbReference>
<feature type="compositionally biased region" description="Polar residues" evidence="1">
    <location>
        <begin position="21"/>
        <end position="36"/>
    </location>
</feature>
<feature type="region of interest" description="Disordered" evidence="1">
    <location>
        <begin position="446"/>
        <end position="568"/>
    </location>
</feature>
<feature type="compositionally biased region" description="Low complexity" evidence="1">
    <location>
        <begin position="56"/>
        <end position="69"/>
    </location>
</feature>
<feature type="compositionally biased region" description="Basic and acidic residues" evidence="1">
    <location>
        <begin position="474"/>
        <end position="490"/>
    </location>
</feature>
<evidence type="ECO:0000313" key="3">
    <source>
        <dbReference type="EMBL" id="PPQ67680.1"/>
    </source>
</evidence>
<comment type="caution">
    <text evidence="3">The sequence shown here is derived from an EMBL/GenBank/DDBJ whole genome shotgun (WGS) entry which is preliminary data.</text>
</comment>
<dbReference type="GO" id="GO:0030276">
    <property type="term" value="F:clathrin binding"/>
    <property type="evidence" value="ECO:0007669"/>
    <property type="project" value="TreeGrafter"/>
</dbReference>
<feature type="compositionally biased region" description="Polar residues" evidence="1">
    <location>
        <begin position="1"/>
        <end position="13"/>
    </location>
</feature>
<dbReference type="InterPro" id="IPR009060">
    <property type="entry name" value="UBA-like_sf"/>
</dbReference>
<feature type="region of interest" description="Disordered" evidence="1">
    <location>
        <begin position="1"/>
        <end position="259"/>
    </location>
</feature>
<name>A0A409VN43_9AGAR</name>
<dbReference type="InterPro" id="IPR015940">
    <property type="entry name" value="UBA"/>
</dbReference>
<dbReference type="PANTHER" id="PTHR23172:SF19">
    <property type="entry name" value="J DOMAIN-CONTAINING PROTEIN"/>
    <property type="match status" value="1"/>
</dbReference>
<feature type="region of interest" description="Disordered" evidence="1">
    <location>
        <begin position="773"/>
        <end position="811"/>
    </location>
</feature>
<feature type="compositionally biased region" description="Basic and acidic residues" evidence="1">
    <location>
        <begin position="376"/>
        <end position="389"/>
    </location>
</feature>
<gene>
    <name evidence="3" type="ORF">CVT26_007407</name>
</gene>
<sequence length="936" mass="99526">MSDQFADLWSSSAPKPKPQTLAASQKPSSAPRTNTKPDVFSLLAASSTPPPPSRPLTPSTRPAAAAAPPKTSRDAFSDLFSSSSGGGTASNNAKMTLAARLAMEAQQRTPSPQLLQQTAPAQNSSPWAGLDSLGGLGASSKTAPAPAKHTLVDDDWGLGDFGSAPKGTTTSMPQKAPQPSQKKATGLWDLDEFTSPHPNGSASDSLLGNPQPPISRSSSSQASRKPEADSLLDFDVASPDRDFDFGNREDQFDDDGQEDDILGVLNAPVAAIKAKTSSNGLPVTSEDTRQTNGRTSAPQSSSPPPHILGQLVEMGFSVEQAKRALKGTKDGQDVQAALESLLGGGGSTAQSTREERPPTNNFGPPPSRTTNAAPKGYKERERERLERQRQTALRDNGEGSSRGTPSSRAELQDQADKLLAQASEIGLSMFSKASAFWKEGKEKVVKAYEERSSEVKGQPAAGPKRPKWMQDAIHSGEDGERPRNGFKDEGGFQDTFEQEERERIVPKPQPTKSGAEAEAELNLFEDVPAPRRRSPAPEIGPKPQNLRQTPSSSSRSSQRPPTPVTRNLLTASPSALSLAEKHKTRGTEQFKLGQHAAAAESYTAAIAALPEGHLLLVPLHTNRALARLKTGEYAGAVADCKKAVEGVFGKAMFPSSGKEADSDDLGFADPLMPKPDSAAPSAPPPLLHPSQIPPNLIAAGRSRANNGGWSHPQGIGVDLLDGYVKALRRAAEACEGREKWVEAAMWWSVLSRAGEGEGGGWVEEKTRREAVNGGVRCRKMVDGPASPSSTSQTASAKPIPRQKLRPTITPVSSEPSAALLALQKSNAEAESEDAAKHALKDTVDARLSTWKTGKENNIRALLASLELVLWEGALCGLKMGMADLVSPTQVKRGYMKAIGRVHPDKLNTSNSTLEQRMLANGIFGTLNEAWIAFQTK</sequence>
<dbReference type="SMART" id="SM00165">
    <property type="entry name" value="UBA"/>
    <property type="match status" value="1"/>
</dbReference>
<dbReference type="GO" id="GO:0005737">
    <property type="term" value="C:cytoplasm"/>
    <property type="evidence" value="ECO:0007669"/>
    <property type="project" value="TreeGrafter"/>
</dbReference>
<dbReference type="InterPro" id="IPR036869">
    <property type="entry name" value="J_dom_sf"/>
</dbReference>
<dbReference type="PROSITE" id="PS50030">
    <property type="entry name" value="UBA"/>
    <property type="match status" value="1"/>
</dbReference>
<feature type="compositionally biased region" description="Polar residues" evidence="1">
    <location>
        <begin position="358"/>
        <end position="372"/>
    </location>
</feature>
<dbReference type="SUPFAM" id="SSF46934">
    <property type="entry name" value="UBA-like"/>
    <property type="match status" value="1"/>
</dbReference>
<feature type="region of interest" description="Disordered" evidence="1">
    <location>
        <begin position="323"/>
        <end position="415"/>
    </location>
</feature>
<dbReference type="GO" id="GO:0072318">
    <property type="term" value="P:clathrin coat disassembly"/>
    <property type="evidence" value="ECO:0007669"/>
    <property type="project" value="TreeGrafter"/>
</dbReference>
<dbReference type="OrthoDB" id="1717591at2759"/>
<dbReference type="Gene3D" id="1.10.8.10">
    <property type="entry name" value="DNA helicase RuvA subunit, C-terminal domain"/>
    <property type="match status" value="1"/>
</dbReference>
<evidence type="ECO:0000259" key="2">
    <source>
        <dbReference type="PROSITE" id="PS50030"/>
    </source>
</evidence>
<dbReference type="GO" id="GO:0072583">
    <property type="term" value="P:clathrin-dependent endocytosis"/>
    <property type="evidence" value="ECO:0007669"/>
    <property type="project" value="TreeGrafter"/>
</dbReference>
<feature type="compositionally biased region" description="Polar residues" evidence="1">
    <location>
        <begin position="106"/>
        <end position="126"/>
    </location>
</feature>
<dbReference type="PANTHER" id="PTHR23172">
    <property type="entry name" value="AUXILIN/CYCLIN G-ASSOCIATED KINASE-RELATED"/>
    <property type="match status" value="1"/>
</dbReference>
<evidence type="ECO:0000313" key="4">
    <source>
        <dbReference type="Proteomes" id="UP000284706"/>
    </source>
</evidence>
<dbReference type="SUPFAM" id="SSF48452">
    <property type="entry name" value="TPR-like"/>
    <property type="match status" value="1"/>
</dbReference>
<dbReference type="SUPFAM" id="SSF46565">
    <property type="entry name" value="Chaperone J-domain"/>
    <property type="match status" value="1"/>
</dbReference>
<accession>A0A409VN43</accession>
<feature type="compositionally biased region" description="Polar residues" evidence="1">
    <location>
        <begin position="166"/>
        <end position="183"/>
    </location>
</feature>
<dbReference type="Gene3D" id="1.10.287.110">
    <property type="entry name" value="DnaJ domain"/>
    <property type="match status" value="1"/>
</dbReference>
<feature type="compositionally biased region" description="Polar residues" evidence="1">
    <location>
        <begin position="398"/>
        <end position="409"/>
    </location>
</feature>
<dbReference type="Proteomes" id="UP000284706">
    <property type="component" value="Unassembled WGS sequence"/>
</dbReference>
<feature type="compositionally biased region" description="Polar residues" evidence="1">
    <location>
        <begin position="196"/>
        <end position="208"/>
    </location>
</feature>
<feature type="compositionally biased region" description="Basic and acidic residues" evidence="1">
    <location>
        <begin position="238"/>
        <end position="250"/>
    </location>
</feature>
<feature type="region of interest" description="Disordered" evidence="1">
    <location>
        <begin position="655"/>
        <end position="710"/>
    </location>
</feature>